<dbReference type="SMART" id="SM00091">
    <property type="entry name" value="PAS"/>
    <property type="match status" value="2"/>
</dbReference>
<keyword evidence="2" id="KW-0058">Aromatic hydrocarbons catabolism</keyword>
<dbReference type="EMBL" id="CP003639">
    <property type="protein sequence ID" value="AFM41618.1"/>
    <property type="molecule type" value="Genomic_DNA"/>
</dbReference>
<accession>I4D744</accession>
<feature type="coiled-coil region" evidence="8">
    <location>
        <begin position="349"/>
        <end position="383"/>
    </location>
</feature>
<dbReference type="InterPro" id="IPR000700">
    <property type="entry name" value="PAS-assoc_C"/>
</dbReference>
<dbReference type="InterPro" id="IPR035965">
    <property type="entry name" value="PAS-like_dom_sf"/>
</dbReference>
<keyword evidence="1" id="KW-0547">Nucleotide-binding</keyword>
<dbReference type="RefSeq" id="WP_014827614.1">
    <property type="nucleotide sequence ID" value="NC_018068.1"/>
</dbReference>
<evidence type="ECO:0000256" key="2">
    <source>
        <dbReference type="ARBA" id="ARBA00022797"/>
    </source>
</evidence>
<dbReference type="GO" id="GO:0006355">
    <property type="term" value="P:regulation of DNA-templated transcription"/>
    <property type="evidence" value="ECO:0007669"/>
    <property type="project" value="InterPro"/>
</dbReference>
<keyword evidence="4" id="KW-0805">Transcription regulation</keyword>
<dbReference type="PROSITE" id="PS00676">
    <property type="entry name" value="SIGMA54_INTERACT_2"/>
    <property type="match status" value="1"/>
</dbReference>
<dbReference type="InterPro" id="IPR009057">
    <property type="entry name" value="Homeodomain-like_sf"/>
</dbReference>
<dbReference type="HOGENOM" id="CLU_000445_8_1_9"/>
<keyword evidence="8" id="KW-0175">Coiled coil</keyword>
<dbReference type="Gene3D" id="3.30.450.20">
    <property type="entry name" value="PAS domain"/>
    <property type="match status" value="2"/>
</dbReference>
<dbReference type="AlphaFoldDB" id="I4D744"/>
<dbReference type="Gene3D" id="1.10.8.60">
    <property type="match status" value="1"/>
</dbReference>
<dbReference type="Pfam" id="PF18024">
    <property type="entry name" value="HTH_50"/>
    <property type="match status" value="1"/>
</dbReference>
<dbReference type="SUPFAM" id="SSF46689">
    <property type="entry name" value="Homeodomain-like"/>
    <property type="match status" value="1"/>
</dbReference>
<dbReference type="InterPro" id="IPR025944">
    <property type="entry name" value="Sigma_54_int_dom_CS"/>
</dbReference>
<dbReference type="InterPro" id="IPR025662">
    <property type="entry name" value="Sigma_54_int_dom_ATP-bd_1"/>
</dbReference>
<dbReference type="InterPro" id="IPR003593">
    <property type="entry name" value="AAA+_ATPase"/>
</dbReference>
<dbReference type="Gene3D" id="3.40.50.300">
    <property type="entry name" value="P-loop containing nucleotide triphosphate hydrolases"/>
    <property type="match status" value="1"/>
</dbReference>
<keyword evidence="12" id="KW-1185">Reference proteome</keyword>
<name>I4D744_DESAJ</name>
<feature type="domain" description="PAC" evidence="10">
    <location>
        <begin position="307"/>
        <end position="358"/>
    </location>
</feature>
<dbReference type="Proteomes" id="UP000002892">
    <property type="component" value="Chromosome"/>
</dbReference>
<dbReference type="SUPFAM" id="SSF52540">
    <property type="entry name" value="P-loop containing nucleoside triphosphate hydrolases"/>
    <property type="match status" value="1"/>
</dbReference>
<evidence type="ECO:0000256" key="6">
    <source>
        <dbReference type="ARBA" id="ARBA00023163"/>
    </source>
</evidence>
<sequence length="699" mass="79611">MNLKTFLRDPIFIDKTTNLDTITERLKTEEHAYVFFRNEEKIFPVKSIDILLERQKPVEKLLKLSTCEPPLSIIPFAELTIRVLDVLAELVTLVSYDDTLKYILREEFLLIMTSTSSNNDIAWLRSLFASIPRGLMIVDLNYAVVNSNAEALRMLRIPGKELQDMRMHELLGLSSFQYVYNTHNSLLNQIITPTVNQAAILVDFVPLIMYQVVTGFALIIQDLPSVETMAMELDSVKQLNQDLEAILSTMYDEIIVVDSRGKLLRASSNYISSQWKQPPNTLIGQQLLKLKAVDELIHKVIREVQKKKQKVSLMQNNSESPRLSVGNPLFHKSGGLERIVITSRDLTEVSRLRRELEQTRKISEDYRNELERLRERVKQVQGTVPVYASPLMHEVMKEVERVAQFSATVLLRGESGVGKEVIASTIHSLSQRHTQPFIKINCAAIPDSLLESELFGYERGAFSGASQQGKTGLIIKAHKGSLFLDEISELPIGTQGKLLRVIQEREVYPVGATIPIKFDIQIIAATNRPLEELVSQGKFREDLFYRINVFPIEIPPLRERKEDIILLANVFLSQFNQTYRRNLRLSAAAMEILEAYPFPGNVRELQNLILRIAIKNDGEVIESNTVERTLMKRDSPSDKPRERFSQVIPLEQACAEVEKELVTMAMKQYQSTTKAAKALGVSQATVSRKYRQIMSKIDQ</sequence>
<dbReference type="Gene3D" id="1.10.10.60">
    <property type="entry name" value="Homeodomain-like"/>
    <property type="match status" value="1"/>
</dbReference>
<dbReference type="InterPro" id="IPR025943">
    <property type="entry name" value="Sigma_54_int_dom_ATP-bd_2"/>
</dbReference>
<dbReference type="OrthoDB" id="9803970at2"/>
<evidence type="ECO:0000313" key="12">
    <source>
        <dbReference type="Proteomes" id="UP000002892"/>
    </source>
</evidence>
<dbReference type="SMART" id="SM00382">
    <property type="entry name" value="AAA"/>
    <property type="match status" value="1"/>
</dbReference>
<evidence type="ECO:0000256" key="7">
    <source>
        <dbReference type="ARBA" id="ARBA00029500"/>
    </source>
</evidence>
<dbReference type="InterPro" id="IPR027417">
    <property type="entry name" value="P-loop_NTPase"/>
</dbReference>
<feature type="domain" description="Sigma-54 factor interaction" evidence="9">
    <location>
        <begin position="385"/>
        <end position="614"/>
    </location>
</feature>
<keyword evidence="6" id="KW-0804">Transcription</keyword>
<keyword evidence="5 11" id="KW-0238">DNA-binding</keyword>
<dbReference type="InterPro" id="IPR002078">
    <property type="entry name" value="Sigma_54_int"/>
</dbReference>
<proteinExistence type="predicted"/>
<dbReference type="InterPro" id="IPR058031">
    <property type="entry name" value="AAA_lid_NorR"/>
</dbReference>
<evidence type="ECO:0000259" key="9">
    <source>
        <dbReference type="PROSITE" id="PS50045"/>
    </source>
</evidence>
<protein>
    <recommendedName>
        <fullName evidence="7">HTH-type transcriptional regulatory protein TyrR</fullName>
    </recommendedName>
</protein>
<keyword evidence="3" id="KW-0067">ATP-binding</keyword>
<dbReference type="Pfam" id="PF25601">
    <property type="entry name" value="AAA_lid_14"/>
    <property type="match status" value="1"/>
</dbReference>
<dbReference type="InterPro" id="IPR030828">
    <property type="entry name" value="HTH_TyrR"/>
</dbReference>
<evidence type="ECO:0000256" key="5">
    <source>
        <dbReference type="ARBA" id="ARBA00023125"/>
    </source>
</evidence>
<reference evidence="11 12" key="1">
    <citation type="journal article" date="2012" name="J. Bacteriol.">
        <title>Complete genome sequences of Desulfosporosinus orientis DSM765T, Desulfosporosinus youngiae DSM17734T, Desulfosporosinus meridiei DSM13257T, and Desulfosporosinus acidiphilus DSM22704T.</title>
        <authorList>
            <person name="Pester M."/>
            <person name="Brambilla E."/>
            <person name="Alazard D."/>
            <person name="Rattei T."/>
            <person name="Weinmaier T."/>
            <person name="Han J."/>
            <person name="Lucas S."/>
            <person name="Lapidus A."/>
            <person name="Cheng J.F."/>
            <person name="Goodwin L."/>
            <person name="Pitluck S."/>
            <person name="Peters L."/>
            <person name="Ovchinnikova G."/>
            <person name="Teshima H."/>
            <person name="Detter J.C."/>
            <person name="Han C.S."/>
            <person name="Tapia R."/>
            <person name="Land M.L."/>
            <person name="Hauser L."/>
            <person name="Kyrpides N.C."/>
            <person name="Ivanova N.N."/>
            <person name="Pagani I."/>
            <person name="Huntmann M."/>
            <person name="Wei C.L."/>
            <person name="Davenport K.W."/>
            <person name="Daligault H."/>
            <person name="Chain P.S."/>
            <person name="Chen A."/>
            <person name="Mavromatis K."/>
            <person name="Markowitz V."/>
            <person name="Szeto E."/>
            <person name="Mikhailova N."/>
            <person name="Pati A."/>
            <person name="Wagner M."/>
            <person name="Woyke T."/>
            <person name="Ollivier B."/>
            <person name="Klenk H.P."/>
            <person name="Spring S."/>
            <person name="Loy A."/>
        </authorList>
    </citation>
    <scope>NUCLEOTIDE SEQUENCE [LARGE SCALE GENOMIC DNA]</scope>
    <source>
        <strain evidence="12">DSM 22704 / JCM 16185 / SJ4</strain>
    </source>
</reference>
<evidence type="ECO:0000313" key="11">
    <source>
        <dbReference type="EMBL" id="AFM41618.1"/>
    </source>
</evidence>
<dbReference type="PROSITE" id="PS50113">
    <property type="entry name" value="PAC"/>
    <property type="match status" value="1"/>
</dbReference>
<evidence type="ECO:0000256" key="3">
    <source>
        <dbReference type="ARBA" id="ARBA00022840"/>
    </source>
</evidence>
<dbReference type="PANTHER" id="PTHR32071">
    <property type="entry name" value="TRANSCRIPTIONAL REGULATORY PROTEIN"/>
    <property type="match status" value="1"/>
</dbReference>
<dbReference type="PROSITE" id="PS00675">
    <property type="entry name" value="SIGMA54_INTERACT_1"/>
    <property type="match status" value="1"/>
</dbReference>
<dbReference type="PROSITE" id="PS00688">
    <property type="entry name" value="SIGMA54_INTERACT_3"/>
    <property type="match status" value="1"/>
</dbReference>
<evidence type="ECO:0000256" key="1">
    <source>
        <dbReference type="ARBA" id="ARBA00022741"/>
    </source>
</evidence>
<gene>
    <name evidence="11" type="ordered locus">Desaci_2686</name>
</gene>
<evidence type="ECO:0000256" key="4">
    <source>
        <dbReference type="ARBA" id="ARBA00023015"/>
    </source>
</evidence>
<dbReference type="GO" id="GO:0003677">
    <property type="term" value="F:DNA binding"/>
    <property type="evidence" value="ECO:0007669"/>
    <property type="project" value="UniProtKB-KW"/>
</dbReference>
<dbReference type="Pfam" id="PF00158">
    <property type="entry name" value="Sigma54_activat"/>
    <property type="match status" value="1"/>
</dbReference>
<evidence type="ECO:0000259" key="10">
    <source>
        <dbReference type="PROSITE" id="PS50113"/>
    </source>
</evidence>
<dbReference type="KEGG" id="dai:Desaci_2686"/>
<dbReference type="FunFam" id="3.40.50.300:FF:000006">
    <property type="entry name" value="DNA-binding transcriptional regulator NtrC"/>
    <property type="match status" value="1"/>
</dbReference>
<dbReference type="SUPFAM" id="SSF55785">
    <property type="entry name" value="PYP-like sensor domain (PAS domain)"/>
    <property type="match status" value="1"/>
</dbReference>
<evidence type="ECO:0000256" key="8">
    <source>
        <dbReference type="SAM" id="Coils"/>
    </source>
</evidence>
<organism evidence="11 12">
    <name type="scientific">Desulfosporosinus acidiphilus (strain DSM 22704 / JCM 16185 / SJ4)</name>
    <dbReference type="NCBI Taxonomy" id="646529"/>
    <lineage>
        <taxon>Bacteria</taxon>
        <taxon>Bacillati</taxon>
        <taxon>Bacillota</taxon>
        <taxon>Clostridia</taxon>
        <taxon>Eubacteriales</taxon>
        <taxon>Desulfitobacteriaceae</taxon>
        <taxon>Desulfosporosinus</taxon>
    </lineage>
</organism>
<dbReference type="PROSITE" id="PS50045">
    <property type="entry name" value="SIGMA54_INTERACT_4"/>
    <property type="match status" value="1"/>
</dbReference>
<dbReference type="CDD" id="cd00009">
    <property type="entry name" value="AAA"/>
    <property type="match status" value="1"/>
</dbReference>
<dbReference type="GO" id="GO:0005524">
    <property type="term" value="F:ATP binding"/>
    <property type="evidence" value="ECO:0007669"/>
    <property type="project" value="UniProtKB-KW"/>
</dbReference>
<dbReference type="eggNOG" id="COG3829">
    <property type="taxonomic scope" value="Bacteria"/>
</dbReference>
<dbReference type="STRING" id="646529.Desaci_2686"/>
<dbReference type="InterPro" id="IPR000014">
    <property type="entry name" value="PAS"/>
</dbReference>